<protein>
    <recommendedName>
        <fullName evidence="4">Hydrophobic surface binding protein</fullName>
    </recommendedName>
</protein>
<keyword evidence="1" id="KW-0732">Signal</keyword>
<proteinExistence type="predicted"/>
<organism evidence="2 3">
    <name type="scientific">Gymnopilus dilepis</name>
    <dbReference type="NCBI Taxonomy" id="231916"/>
    <lineage>
        <taxon>Eukaryota</taxon>
        <taxon>Fungi</taxon>
        <taxon>Dikarya</taxon>
        <taxon>Basidiomycota</taxon>
        <taxon>Agaricomycotina</taxon>
        <taxon>Agaricomycetes</taxon>
        <taxon>Agaricomycetidae</taxon>
        <taxon>Agaricales</taxon>
        <taxon>Agaricineae</taxon>
        <taxon>Hymenogastraceae</taxon>
        <taxon>Gymnopilus</taxon>
    </lineage>
</organism>
<evidence type="ECO:0000256" key="1">
    <source>
        <dbReference type="SAM" id="SignalP"/>
    </source>
</evidence>
<sequence length="181" mass="18865">MKISLSVVSALVLAASAARTPITIGQTMQDILKNLAEVGQGYELISDLLSGFPQNGLPGAIAIHDHIMENTALLEQVNTDLGALPTPVRVADVKKIVDTFQSFSPTIVTVFNGIAAKKTDFDALSVSSAIQSDLGTAPRPCIAFRTIVESMVPSDMTDSVSAMFGTLGAAENNAVAAFADV</sequence>
<feature type="chain" id="PRO_5019410271" description="Hydrophobic surface binding protein" evidence="1">
    <location>
        <begin position="26"/>
        <end position="181"/>
    </location>
</feature>
<dbReference type="AlphaFoldDB" id="A0A409YD25"/>
<feature type="signal peptide" evidence="1">
    <location>
        <begin position="1"/>
        <end position="25"/>
    </location>
</feature>
<evidence type="ECO:0000313" key="2">
    <source>
        <dbReference type="EMBL" id="PPR00917.1"/>
    </source>
</evidence>
<dbReference type="EMBL" id="NHYE01000978">
    <property type="protein sequence ID" value="PPR00917.1"/>
    <property type="molecule type" value="Genomic_DNA"/>
</dbReference>
<gene>
    <name evidence="2" type="ORF">CVT26_015527</name>
</gene>
<dbReference type="Pfam" id="PF12296">
    <property type="entry name" value="HsbA"/>
    <property type="match status" value="1"/>
</dbReference>
<evidence type="ECO:0000313" key="3">
    <source>
        <dbReference type="Proteomes" id="UP000284706"/>
    </source>
</evidence>
<dbReference type="Proteomes" id="UP000284706">
    <property type="component" value="Unassembled WGS sequence"/>
</dbReference>
<accession>A0A409YD25</accession>
<dbReference type="InParanoid" id="A0A409YD25"/>
<keyword evidence="3" id="KW-1185">Reference proteome</keyword>
<comment type="caution">
    <text evidence="2">The sequence shown here is derived from an EMBL/GenBank/DDBJ whole genome shotgun (WGS) entry which is preliminary data.</text>
</comment>
<dbReference type="InterPro" id="IPR021054">
    <property type="entry name" value="Cell_wall_mannoprotein_1"/>
</dbReference>
<name>A0A409YD25_9AGAR</name>
<dbReference type="Gene3D" id="1.20.1280.140">
    <property type="match status" value="1"/>
</dbReference>
<evidence type="ECO:0008006" key="4">
    <source>
        <dbReference type="Google" id="ProtNLM"/>
    </source>
</evidence>
<reference evidence="2 3" key="1">
    <citation type="journal article" date="2018" name="Evol. Lett.">
        <title>Horizontal gene cluster transfer increased hallucinogenic mushroom diversity.</title>
        <authorList>
            <person name="Reynolds H.T."/>
            <person name="Vijayakumar V."/>
            <person name="Gluck-Thaler E."/>
            <person name="Korotkin H.B."/>
            <person name="Matheny P.B."/>
            <person name="Slot J.C."/>
        </authorList>
    </citation>
    <scope>NUCLEOTIDE SEQUENCE [LARGE SCALE GENOMIC DNA]</scope>
    <source>
        <strain evidence="2 3">SRW20</strain>
    </source>
</reference>